<feature type="transmembrane region" description="Helical" evidence="2">
    <location>
        <begin position="315"/>
        <end position="333"/>
    </location>
</feature>
<evidence type="ECO:0000256" key="1">
    <source>
        <dbReference type="SAM" id="MobiDB-lite"/>
    </source>
</evidence>
<evidence type="ECO:0000313" key="3">
    <source>
        <dbReference type="EMBL" id="GAA1590467.1"/>
    </source>
</evidence>
<evidence type="ECO:0000313" key="4">
    <source>
        <dbReference type="Proteomes" id="UP001500393"/>
    </source>
</evidence>
<sequence length="373" mass="39963">MNTSATRSPYLMRAGLVRNVRTGEHLTTFVVSGVATVLITRLFLGLSGYPQIGGKGLHIAHVLPGGLLMLLSIYLLLAYVGPVVRPAAALVGGVGFGLFIDEVGKFVTSDNNYFYQPTAAIVYVVFVLIILGSRYLTSRRPIDQREQLANVVDHAVEGVAGGLSRRRLAQASEQLRLVGPEVPARAEARALLAACPPDEVELAAPVDAAWRALQRGFDRLATHPLAPRIAVLVLVVQAIGAPVIAAGIRFDQGRLLSDLPVLGVAAGSLLSAHFTLRGWLRLRRLDRVRAVRLFELAVLASLLVTQVFQFAGTQFAAVGGMTLDLVLLGLLGAERDRLSRQAARKSPATKPKMWGLPPDPHSPPFPEDPGDPA</sequence>
<feature type="compositionally biased region" description="Pro residues" evidence="1">
    <location>
        <begin position="357"/>
        <end position="367"/>
    </location>
</feature>
<feature type="region of interest" description="Disordered" evidence="1">
    <location>
        <begin position="339"/>
        <end position="373"/>
    </location>
</feature>
<keyword evidence="4" id="KW-1185">Reference proteome</keyword>
<reference evidence="3 4" key="1">
    <citation type="journal article" date="2019" name="Int. J. Syst. Evol. Microbiol.">
        <title>The Global Catalogue of Microorganisms (GCM) 10K type strain sequencing project: providing services to taxonomists for standard genome sequencing and annotation.</title>
        <authorList>
            <consortium name="The Broad Institute Genomics Platform"/>
            <consortium name="The Broad Institute Genome Sequencing Center for Infectious Disease"/>
            <person name="Wu L."/>
            <person name="Ma J."/>
        </authorList>
    </citation>
    <scope>NUCLEOTIDE SEQUENCE [LARGE SCALE GENOMIC DNA]</scope>
    <source>
        <strain evidence="3 4">JCM 14969</strain>
    </source>
</reference>
<feature type="transmembrane region" description="Helical" evidence="2">
    <location>
        <begin position="120"/>
        <end position="137"/>
    </location>
</feature>
<keyword evidence="2" id="KW-0812">Transmembrane</keyword>
<protein>
    <submittedName>
        <fullName evidence="3">Uncharacterized protein</fullName>
    </submittedName>
</protein>
<name>A0ABN2DZ99_9ACTN</name>
<feature type="transmembrane region" description="Helical" evidence="2">
    <location>
        <begin position="292"/>
        <end position="309"/>
    </location>
</feature>
<comment type="caution">
    <text evidence="3">The sequence shown here is derived from an EMBL/GenBank/DDBJ whole genome shotgun (WGS) entry which is preliminary data.</text>
</comment>
<keyword evidence="2" id="KW-1133">Transmembrane helix</keyword>
<feature type="transmembrane region" description="Helical" evidence="2">
    <location>
        <begin position="260"/>
        <end position="280"/>
    </location>
</feature>
<proteinExistence type="predicted"/>
<dbReference type="Proteomes" id="UP001500393">
    <property type="component" value="Unassembled WGS sequence"/>
</dbReference>
<gene>
    <name evidence="3" type="ORF">GCM10009789_50210</name>
</gene>
<feature type="transmembrane region" description="Helical" evidence="2">
    <location>
        <begin position="56"/>
        <end position="76"/>
    </location>
</feature>
<feature type="transmembrane region" description="Helical" evidence="2">
    <location>
        <begin position="229"/>
        <end position="248"/>
    </location>
</feature>
<feature type="transmembrane region" description="Helical" evidence="2">
    <location>
        <begin position="26"/>
        <end position="44"/>
    </location>
</feature>
<accession>A0ABN2DZ99</accession>
<keyword evidence="2" id="KW-0472">Membrane</keyword>
<dbReference type="RefSeq" id="WP_344217955.1">
    <property type="nucleotide sequence ID" value="NZ_BAAAOS010000036.1"/>
</dbReference>
<dbReference type="EMBL" id="BAAAOS010000036">
    <property type="protein sequence ID" value="GAA1590467.1"/>
    <property type="molecule type" value="Genomic_DNA"/>
</dbReference>
<evidence type="ECO:0000256" key="2">
    <source>
        <dbReference type="SAM" id="Phobius"/>
    </source>
</evidence>
<feature type="transmembrane region" description="Helical" evidence="2">
    <location>
        <begin position="83"/>
        <end position="100"/>
    </location>
</feature>
<organism evidence="3 4">
    <name type="scientific">Kribbella sancticallisti</name>
    <dbReference type="NCBI Taxonomy" id="460087"/>
    <lineage>
        <taxon>Bacteria</taxon>
        <taxon>Bacillati</taxon>
        <taxon>Actinomycetota</taxon>
        <taxon>Actinomycetes</taxon>
        <taxon>Propionibacteriales</taxon>
        <taxon>Kribbellaceae</taxon>
        <taxon>Kribbella</taxon>
    </lineage>
</organism>